<dbReference type="Proteomes" id="UP000629468">
    <property type="component" value="Unassembled WGS sequence"/>
</dbReference>
<dbReference type="GO" id="GO:0000785">
    <property type="term" value="C:chromatin"/>
    <property type="evidence" value="ECO:0007669"/>
    <property type="project" value="TreeGrafter"/>
</dbReference>
<dbReference type="PANTHER" id="PTHR13395:SF6">
    <property type="entry name" value="SISTER CHROMATID COHESION PROTEIN DCC1"/>
    <property type="match status" value="1"/>
</dbReference>
<proteinExistence type="inferred from homology"/>
<comment type="caution">
    <text evidence="3">The sequence shown here is derived from an EMBL/GenBank/DDBJ whole genome shotgun (WGS) entry which is preliminary data.</text>
</comment>
<name>A0A8H7F370_AGABI</name>
<evidence type="ECO:0008006" key="5">
    <source>
        <dbReference type="Google" id="ProtNLM"/>
    </source>
</evidence>
<dbReference type="GO" id="GO:0000775">
    <property type="term" value="C:chromosome, centromeric region"/>
    <property type="evidence" value="ECO:0007669"/>
    <property type="project" value="TreeGrafter"/>
</dbReference>
<dbReference type="Pfam" id="PF09724">
    <property type="entry name" value="Dcc1"/>
    <property type="match status" value="1"/>
</dbReference>
<dbReference type="GO" id="GO:0006260">
    <property type="term" value="P:DNA replication"/>
    <property type="evidence" value="ECO:0007669"/>
    <property type="project" value="UniProtKB-KW"/>
</dbReference>
<evidence type="ECO:0000256" key="2">
    <source>
        <dbReference type="ARBA" id="ARBA00022705"/>
    </source>
</evidence>
<organism evidence="3 4">
    <name type="scientific">Agaricus bisporus var. burnettii</name>
    <dbReference type="NCBI Taxonomy" id="192524"/>
    <lineage>
        <taxon>Eukaryota</taxon>
        <taxon>Fungi</taxon>
        <taxon>Dikarya</taxon>
        <taxon>Basidiomycota</taxon>
        <taxon>Agaricomycotina</taxon>
        <taxon>Agaricomycetes</taxon>
        <taxon>Agaricomycetidae</taxon>
        <taxon>Agaricales</taxon>
        <taxon>Agaricineae</taxon>
        <taxon>Agaricaceae</taxon>
        <taxon>Agaricus</taxon>
    </lineage>
</organism>
<dbReference type="PANTHER" id="PTHR13395">
    <property type="entry name" value="SISTER CHROMATID COHESION PROTEIN DCC1-RELATED"/>
    <property type="match status" value="1"/>
</dbReference>
<dbReference type="GO" id="GO:0034088">
    <property type="term" value="P:maintenance of mitotic sister chromatid cohesion"/>
    <property type="evidence" value="ECO:0007669"/>
    <property type="project" value="TreeGrafter"/>
</dbReference>
<sequence length="378" mass="42224">MPSYDLCFSAHADVESASFKLLELTPELAELLEEAAKSLTTVTFAIKGRTGEDAVLCTTDKTYSLRSVALSNSVLVVTPPSSGSSISTTRGIEPVVIRDELHEILEISPSVPKLHGLISQLRGKEYDESDEVEDNASHSDNYYSYQDAKTDVQASDEELDRGLKERRVLVINGFLRPISKDYLKTLLELVLNLLASLSLRSDNIPLDDLVSSLAQDHEVPRAVSMQLLAWFGDVDEAQGSWTMDVQAVVKEVGIGLMRHHRRDPIRKDAFLAQWKATVGDTFNPSVDLRLLTGNYLVSTTGEQENLVYFPSTELPIDPAQRLADLFRKRSRWTGDDIMPFLSEIAVGPKERDKLLLKYCRVITDPQGVWYTSRTQYTG</sequence>
<evidence type="ECO:0000256" key="1">
    <source>
        <dbReference type="ARBA" id="ARBA00007017"/>
    </source>
</evidence>
<protein>
    <recommendedName>
        <fullName evidence="5">Sister chromatid cohesion protein DCC1</fullName>
    </recommendedName>
</protein>
<gene>
    <name evidence="3" type="ORF">Agabi119p4_4379</name>
</gene>
<accession>A0A8H7F370</accession>
<dbReference type="InterPro" id="IPR019128">
    <property type="entry name" value="Dcc1"/>
</dbReference>
<reference evidence="3 4" key="1">
    <citation type="journal article" name="Sci. Rep.">
        <title>Telomere-to-telomere assembled and centromere annotated genomes of the two main subspecies of the button mushroom Agaricus bisporus reveal especially polymorphic chromosome ends.</title>
        <authorList>
            <person name="Sonnenberg A.S.M."/>
            <person name="Sedaghat-Telgerd N."/>
            <person name="Lavrijssen B."/>
            <person name="Ohm R.A."/>
            <person name="Hendrickx P.M."/>
            <person name="Scholtmeijer K."/>
            <person name="Baars J.J.P."/>
            <person name="van Peer A."/>
        </authorList>
    </citation>
    <scope>NUCLEOTIDE SEQUENCE [LARGE SCALE GENOMIC DNA]</scope>
    <source>
        <strain evidence="3 4">H119_p4</strain>
    </source>
</reference>
<keyword evidence="2" id="KW-0235">DNA replication</keyword>
<evidence type="ECO:0000313" key="4">
    <source>
        <dbReference type="Proteomes" id="UP000629468"/>
    </source>
</evidence>
<comment type="similarity">
    <text evidence="1">Belongs to the DCC1 family.</text>
</comment>
<dbReference type="EMBL" id="JABXXO010000006">
    <property type="protein sequence ID" value="KAF7775986.1"/>
    <property type="molecule type" value="Genomic_DNA"/>
</dbReference>
<dbReference type="AlphaFoldDB" id="A0A8H7F370"/>
<evidence type="ECO:0000313" key="3">
    <source>
        <dbReference type="EMBL" id="KAF7775986.1"/>
    </source>
</evidence>
<dbReference type="GO" id="GO:0031390">
    <property type="term" value="C:Ctf18 RFC-like complex"/>
    <property type="evidence" value="ECO:0007669"/>
    <property type="project" value="InterPro"/>
</dbReference>